<reference evidence="3" key="1">
    <citation type="submission" date="2022-02" db="EMBL/GenBank/DDBJ databases">
        <title>Corynebacterium sp. from urogenital microbiome.</title>
        <authorList>
            <person name="Cappelli E.A."/>
            <person name="Ribeiro T.G."/>
            <person name="Peixe L."/>
        </authorList>
    </citation>
    <scope>NUCLEOTIDE SEQUENCE</scope>
    <source>
        <strain evidence="3">C8Ua_144</strain>
    </source>
</reference>
<gene>
    <name evidence="3" type="ORF">L8U61_04435</name>
</gene>
<dbReference type="Pfam" id="PF11241">
    <property type="entry name" value="DUF3043"/>
    <property type="match status" value="1"/>
</dbReference>
<feature type="compositionally biased region" description="Polar residues" evidence="1">
    <location>
        <begin position="7"/>
        <end position="19"/>
    </location>
</feature>
<dbReference type="EMBL" id="JAKMUR010000006">
    <property type="protein sequence ID" value="MCZ9291382.1"/>
    <property type="molecule type" value="Genomic_DNA"/>
</dbReference>
<feature type="transmembrane region" description="Helical" evidence="2">
    <location>
        <begin position="173"/>
        <end position="194"/>
    </location>
</feature>
<name>A0ABT4R755_9CORY</name>
<proteinExistence type="predicted"/>
<keyword evidence="2" id="KW-1133">Transmembrane helix</keyword>
<comment type="caution">
    <text evidence="3">The sequence shown here is derived from an EMBL/GenBank/DDBJ whole genome shotgun (WGS) entry which is preliminary data.</text>
</comment>
<organism evidence="3 4">
    <name type="scientific">Corynebacterium lehmanniae</name>
    <dbReference type="NCBI Taxonomy" id="2913497"/>
    <lineage>
        <taxon>Bacteria</taxon>
        <taxon>Bacillati</taxon>
        <taxon>Actinomycetota</taxon>
        <taxon>Actinomycetes</taxon>
        <taxon>Mycobacteriales</taxon>
        <taxon>Corynebacteriaceae</taxon>
        <taxon>Corynebacterium</taxon>
    </lineage>
</organism>
<dbReference type="Proteomes" id="UP001146453">
    <property type="component" value="Unassembled WGS sequence"/>
</dbReference>
<keyword evidence="2" id="KW-0472">Membrane</keyword>
<evidence type="ECO:0000313" key="4">
    <source>
        <dbReference type="Proteomes" id="UP001146453"/>
    </source>
</evidence>
<evidence type="ECO:0000313" key="3">
    <source>
        <dbReference type="EMBL" id="MCZ9291382.1"/>
    </source>
</evidence>
<dbReference type="RefSeq" id="WP_269952033.1">
    <property type="nucleotide sequence ID" value="NZ_JAKMUR010000006.1"/>
</dbReference>
<keyword evidence="2" id="KW-0812">Transmembrane</keyword>
<protein>
    <submittedName>
        <fullName evidence="3">DUF3043 domain-containing protein</fullName>
    </submittedName>
</protein>
<sequence>MKLPWQKTEQSADAAQGSTKVELPEADKAVTTAEAEQTGEKLPKGYTPPKGRPTPKRIDQEIKRGVVRDPNAATPAQIRQREKELKKTMSKEEWKAHKKQVREENRARNREIQARMDAGDERYLTERDRGEVRGFVRDWVDSKRFFNNYVMPAALVLLLIMLIGTWLPRVSAVLSLLSLLFMLTIFIEGFIIGIRANRAVREKFPEADTGFGLGMYAFSRATQPRNWRTPKPRVAVGEKV</sequence>
<feature type="transmembrane region" description="Helical" evidence="2">
    <location>
        <begin position="149"/>
        <end position="167"/>
    </location>
</feature>
<feature type="region of interest" description="Disordered" evidence="1">
    <location>
        <begin position="1"/>
        <end position="67"/>
    </location>
</feature>
<evidence type="ECO:0000256" key="1">
    <source>
        <dbReference type="SAM" id="MobiDB-lite"/>
    </source>
</evidence>
<evidence type="ECO:0000256" key="2">
    <source>
        <dbReference type="SAM" id="Phobius"/>
    </source>
</evidence>
<accession>A0ABT4R755</accession>
<dbReference type="InterPro" id="IPR021403">
    <property type="entry name" value="DUF3043"/>
</dbReference>
<feature type="compositionally biased region" description="Basic and acidic residues" evidence="1">
    <location>
        <begin position="56"/>
        <end position="67"/>
    </location>
</feature>
<keyword evidence="4" id="KW-1185">Reference proteome</keyword>